<dbReference type="AlphaFoldDB" id="A0A6J0BTB7"/>
<sequence length="414" mass="46176">MVSSTVVENGETIAPVVSSSPAVGVPPGDYRLVGWDMDATGRRLIDEICQIAGYTPSSSYGQYVMPFKDLNPPARKRHNIRVVTIGKYRMLKDNKTNKVLKTKSEISALIDFITWLESVKGDAADGVILVYHEPRKVIPSMLLESLRKFNLLDRFKQTVKGFANGFNVAEVKCADTVRTFSLRTLSRVMLDKEEELDNAVDRARLALQVIQHLSAGEETAKGAESSGSGDSDAATKGTIELIREFVQPTHVEEKELAGLKLVLNRQNSLRPVFGMLLRQSRRERQHASLLRRLLAEANVDYVELQEVWSNEKREGLQKLIKEKVTGAKENEEEELLEVLECHFDPEKKMKPKLSVEKKEGKKGNIGKGAVESKENIKNESATESPDTTTTSSPLKEKLVPQENAEVKASDVKCE</sequence>
<dbReference type="Pfam" id="PF18609">
    <property type="entry name" value="SAM_Exu"/>
    <property type="match status" value="1"/>
</dbReference>
<evidence type="ECO:0000313" key="5">
    <source>
        <dbReference type="RefSeq" id="XP_015517198.1"/>
    </source>
</evidence>
<dbReference type="KEGG" id="nlo:107222372"/>
<dbReference type="GO" id="GO:0045450">
    <property type="term" value="P:bicoid mRNA localization"/>
    <property type="evidence" value="ECO:0007669"/>
    <property type="project" value="InterPro"/>
</dbReference>
<feature type="compositionally biased region" description="Basic and acidic residues" evidence="1">
    <location>
        <begin position="394"/>
        <end position="414"/>
    </location>
</feature>
<accession>A0A6J0BTB7</accession>
<dbReference type="GO" id="GO:0042803">
    <property type="term" value="F:protein homodimerization activity"/>
    <property type="evidence" value="ECO:0007669"/>
    <property type="project" value="InterPro"/>
</dbReference>
<dbReference type="Pfam" id="PF22123">
    <property type="entry name" value="Exu_RNase_H_like"/>
    <property type="match status" value="1"/>
</dbReference>
<feature type="domain" description="Exuperantia SAM-like" evidence="2">
    <location>
        <begin position="270"/>
        <end position="342"/>
    </location>
</feature>
<reference evidence="5 6" key="1">
    <citation type="submission" date="2025-04" db="UniProtKB">
        <authorList>
            <consortium name="RefSeq"/>
        </authorList>
    </citation>
    <scope>IDENTIFICATION</scope>
    <source>
        <tissue evidence="7">Thorax and Abdomen</tissue>
        <tissue evidence="5 6">Whole body</tissue>
    </source>
</reference>
<evidence type="ECO:0000313" key="6">
    <source>
        <dbReference type="RefSeq" id="XP_015517199.1"/>
    </source>
</evidence>
<dbReference type="RefSeq" id="XP_015517198.1">
    <property type="nucleotide sequence ID" value="XM_015661712.1"/>
</dbReference>
<evidence type="ECO:0000259" key="2">
    <source>
        <dbReference type="Pfam" id="PF18609"/>
    </source>
</evidence>
<gene>
    <name evidence="5 6 7" type="primary">LOC107222372</name>
</gene>
<feature type="region of interest" description="Disordered" evidence="1">
    <location>
        <begin position="349"/>
        <end position="414"/>
    </location>
</feature>
<evidence type="ECO:0000256" key="1">
    <source>
        <dbReference type="SAM" id="MobiDB-lite"/>
    </source>
</evidence>
<dbReference type="Proteomes" id="UP000829291">
    <property type="component" value="Chromosome 7"/>
</dbReference>
<feature type="compositionally biased region" description="Low complexity" evidence="1">
    <location>
        <begin position="379"/>
        <end position="393"/>
    </location>
</feature>
<name>A0A6J0BTB7_NEOLC</name>
<dbReference type="RefSeq" id="XP_046600980.1">
    <property type="nucleotide sequence ID" value="XM_046745024.1"/>
</dbReference>
<dbReference type="RefSeq" id="XP_015517199.1">
    <property type="nucleotide sequence ID" value="XM_015661713.1"/>
</dbReference>
<evidence type="ECO:0000259" key="3">
    <source>
        <dbReference type="Pfam" id="PF22123"/>
    </source>
</evidence>
<feature type="compositionally biased region" description="Basic and acidic residues" evidence="1">
    <location>
        <begin position="349"/>
        <end position="362"/>
    </location>
</feature>
<dbReference type="InterPro" id="IPR054362">
    <property type="entry name" value="Exu_RNase_H-like"/>
</dbReference>
<dbReference type="InterPro" id="IPR040941">
    <property type="entry name" value="SAM_Exu"/>
</dbReference>
<dbReference type="CTD" id="37345"/>
<dbReference type="OrthoDB" id="8251179at2759"/>
<dbReference type="GeneID" id="107222372"/>
<feature type="domain" description="Exuperantia RNAse H-like" evidence="3">
    <location>
        <begin position="30"/>
        <end position="189"/>
    </location>
</feature>
<evidence type="ECO:0000313" key="4">
    <source>
        <dbReference type="Proteomes" id="UP000829291"/>
    </source>
</evidence>
<keyword evidence="4" id="KW-1185">Reference proteome</keyword>
<evidence type="ECO:0000313" key="7">
    <source>
        <dbReference type="RefSeq" id="XP_046600980.1"/>
    </source>
</evidence>
<proteinExistence type="predicted"/>
<dbReference type="GO" id="GO:0003723">
    <property type="term" value="F:RNA binding"/>
    <property type="evidence" value="ECO:0007669"/>
    <property type="project" value="InterPro"/>
</dbReference>
<dbReference type="InterPro" id="IPR037998">
    <property type="entry name" value="Exu"/>
</dbReference>
<protein>
    <submittedName>
        <fullName evidence="5 6">Maternal protein exuperantia</fullName>
    </submittedName>
</protein>
<dbReference type="PANTHER" id="PTHR12384">
    <property type="entry name" value="MATERNAL PROTEIN EXUPERANTIA"/>
    <property type="match status" value="1"/>
</dbReference>
<organism evidence="4 5">
    <name type="scientific">Neodiprion lecontei</name>
    <name type="common">Redheaded pine sawfly</name>
    <dbReference type="NCBI Taxonomy" id="441921"/>
    <lineage>
        <taxon>Eukaryota</taxon>
        <taxon>Metazoa</taxon>
        <taxon>Ecdysozoa</taxon>
        <taxon>Arthropoda</taxon>
        <taxon>Hexapoda</taxon>
        <taxon>Insecta</taxon>
        <taxon>Pterygota</taxon>
        <taxon>Neoptera</taxon>
        <taxon>Endopterygota</taxon>
        <taxon>Hymenoptera</taxon>
        <taxon>Tenthredinoidea</taxon>
        <taxon>Diprionidae</taxon>
        <taxon>Diprioninae</taxon>
        <taxon>Neodiprion</taxon>
    </lineage>
</organism>
<dbReference type="PANTHER" id="PTHR12384:SF2">
    <property type="entry name" value="MATERNAL PROTEIN EXUPERANTIA"/>
    <property type="match status" value="1"/>
</dbReference>